<accession>A0ABS7FQ32</accession>
<dbReference type="EMBL" id="JAIBOA010000004">
    <property type="protein sequence ID" value="MBW8482510.1"/>
    <property type="molecule type" value="Genomic_DNA"/>
</dbReference>
<proteinExistence type="predicted"/>
<dbReference type="Pfam" id="PF14361">
    <property type="entry name" value="RsbRD_N"/>
    <property type="match status" value="1"/>
</dbReference>
<evidence type="ECO:0000259" key="1">
    <source>
        <dbReference type="Pfam" id="PF13556"/>
    </source>
</evidence>
<dbReference type="PANTHER" id="PTHR33744:SF17">
    <property type="entry name" value="CONSERVED PROTEIN"/>
    <property type="match status" value="1"/>
</dbReference>
<dbReference type="InterPro" id="IPR025751">
    <property type="entry name" value="RsbRD_N_dom"/>
</dbReference>
<dbReference type="InterPro" id="IPR025736">
    <property type="entry name" value="PucR_C-HTH_dom"/>
</dbReference>
<dbReference type="RefSeq" id="WP_220165064.1">
    <property type="nucleotide sequence ID" value="NZ_JAIBOA010000004.1"/>
</dbReference>
<dbReference type="InterPro" id="IPR051448">
    <property type="entry name" value="CdaR-like_regulators"/>
</dbReference>
<dbReference type="PANTHER" id="PTHR33744">
    <property type="entry name" value="CARBOHYDRATE DIACID REGULATOR"/>
    <property type="match status" value="1"/>
</dbReference>
<feature type="domain" description="PucR C-terminal helix-turn-helix" evidence="1">
    <location>
        <begin position="305"/>
        <end position="362"/>
    </location>
</feature>
<dbReference type="Gene3D" id="1.10.10.2840">
    <property type="entry name" value="PucR C-terminal helix-turn-helix domain"/>
    <property type="match status" value="1"/>
</dbReference>
<dbReference type="Proteomes" id="UP000774570">
    <property type="component" value="Unassembled WGS sequence"/>
</dbReference>
<gene>
    <name evidence="3" type="ORF">K1Y72_09055</name>
</gene>
<evidence type="ECO:0000259" key="2">
    <source>
        <dbReference type="Pfam" id="PF14361"/>
    </source>
</evidence>
<dbReference type="Pfam" id="PF13556">
    <property type="entry name" value="HTH_30"/>
    <property type="match status" value="1"/>
</dbReference>
<evidence type="ECO:0000313" key="4">
    <source>
        <dbReference type="Proteomes" id="UP000774570"/>
    </source>
</evidence>
<reference evidence="3 4" key="1">
    <citation type="submission" date="2021-07" db="EMBL/GenBank/DDBJ databases">
        <title>Actinomadura sp. PM05-2 isolated from lichen.</title>
        <authorList>
            <person name="Somphong A."/>
            <person name="Phongsopitanun W."/>
            <person name="Tanasupawat S."/>
            <person name="Peongsungnone V."/>
        </authorList>
    </citation>
    <scope>NUCLEOTIDE SEQUENCE [LARGE SCALE GENOMIC DNA]</scope>
    <source>
        <strain evidence="3 4">PM05-2</strain>
    </source>
</reference>
<keyword evidence="4" id="KW-1185">Reference proteome</keyword>
<name>A0ABS7FQ32_9ACTN</name>
<protein>
    <submittedName>
        <fullName evidence="3">Helix-turn-helix domain-containing protein</fullName>
    </submittedName>
</protein>
<evidence type="ECO:0000313" key="3">
    <source>
        <dbReference type="EMBL" id="MBW8482510.1"/>
    </source>
</evidence>
<dbReference type="InterPro" id="IPR042070">
    <property type="entry name" value="PucR_C-HTH_sf"/>
</dbReference>
<feature type="domain" description="RsbT co-antagonist protein RsbRD N-terminal" evidence="2">
    <location>
        <begin position="3"/>
        <end position="139"/>
    </location>
</feature>
<sequence length="367" mass="38519">MNALAREVAERRLAVLPGYSGLPRDLRDVEVAATARFAIRRFLAGAGGVRSAEDGLAPFRERAAQRAEEGLDLGTLLHTYHLGAEAVWHALCEEARPGEEEALRWLGAAQLRGLGRVVAAVASAYQAEQAAVLADRSEALREVARSLLAGEDAAGAAARRGVPLAAAYLVLHPLPTGEGEIADRRLLRRMRARLDGLADEPPLTIADERGTFVLVPVPEGDAPPLAEPGDGEAAIVGAARSRGVADVPAAAGQAVRVARVARASGRPPGLYRMGDVLLDYHLSGATDSGPAVAALLDPLDGRPELLATLGAFTAQDMDRRRTARALGVHPNTVDNRLARVARLTGADPRTARGLLLCAAALALRRLG</sequence>
<comment type="caution">
    <text evidence="3">The sequence shown here is derived from an EMBL/GenBank/DDBJ whole genome shotgun (WGS) entry which is preliminary data.</text>
</comment>
<organism evidence="3 4">
    <name type="scientific">Actinomadura parmotrematis</name>
    <dbReference type="NCBI Taxonomy" id="2864039"/>
    <lineage>
        <taxon>Bacteria</taxon>
        <taxon>Bacillati</taxon>
        <taxon>Actinomycetota</taxon>
        <taxon>Actinomycetes</taxon>
        <taxon>Streptosporangiales</taxon>
        <taxon>Thermomonosporaceae</taxon>
        <taxon>Actinomadura</taxon>
    </lineage>
</organism>